<organism evidence="4 5">
    <name type="scientific">Elysia marginata</name>
    <dbReference type="NCBI Taxonomy" id="1093978"/>
    <lineage>
        <taxon>Eukaryota</taxon>
        <taxon>Metazoa</taxon>
        <taxon>Spiralia</taxon>
        <taxon>Lophotrochozoa</taxon>
        <taxon>Mollusca</taxon>
        <taxon>Gastropoda</taxon>
        <taxon>Heterobranchia</taxon>
        <taxon>Euthyneura</taxon>
        <taxon>Panpulmonata</taxon>
        <taxon>Sacoglossa</taxon>
        <taxon>Placobranchoidea</taxon>
        <taxon>Plakobranchidae</taxon>
        <taxon>Elysia</taxon>
    </lineage>
</organism>
<dbReference type="AlphaFoldDB" id="A0AAV4G848"/>
<accession>A0AAV4G848</accession>
<feature type="domain" description="Thioredoxin" evidence="3">
    <location>
        <begin position="80"/>
        <end position="155"/>
    </location>
</feature>
<gene>
    <name evidence="4" type="ORF">ElyMa_000609800</name>
</gene>
<dbReference type="Gene3D" id="3.40.30.10">
    <property type="entry name" value="Glutaredoxin"/>
    <property type="match status" value="1"/>
</dbReference>
<comment type="caution">
    <text evidence="4">The sequence shown here is derived from an EMBL/GenBank/DDBJ whole genome shotgun (WGS) entry which is preliminary data.</text>
</comment>
<evidence type="ECO:0000256" key="2">
    <source>
        <dbReference type="SAM" id="MobiDB-lite"/>
    </source>
</evidence>
<dbReference type="Pfam" id="PF00085">
    <property type="entry name" value="Thioredoxin"/>
    <property type="match status" value="1"/>
</dbReference>
<protein>
    <recommendedName>
        <fullName evidence="1">Thioredoxin domain-containing protein 9</fullName>
    </recommendedName>
</protein>
<evidence type="ECO:0000313" key="5">
    <source>
        <dbReference type="Proteomes" id="UP000762676"/>
    </source>
</evidence>
<dbReference type="SUPFAM" id="SSF52833">
    <property type="entry name" value="Thioredoxin-like"/>
    <property type="match status" value="1"/>
</dbReference>
<evidence type="ECO:0000256" key="1">
    <source>
        <dbReference type="ARBA" id="ARBA00026148"/>
    </source>
</evidence>
<keyword evidence="5" id="KW-1185">Reference proteome</keyword>
<feature type="region of interest" description="Disordered" evidence="2">
    <location>
        <begin position="181"/>
        <end position="211"/>
    </location>
</feature>
<evidence type="ECO:0000259" key="3">
    <source>
        <dbReference type="Pfam" id="PF00085"/>
    </source>
</evidence>
<dbReference type="EMBL" id="BMAT01001217">
    <property type="protein sequence ID" value="GFR81688.1"/>
    <property type="molecule type" value="Genomic_DNA"/>
</dbReference>
<sequence>MAASTTAETAEKIINDQSLAEDELWAELEKEEIPSHIREARLSALKHQSEQFHKLKDLSFGDYTLIPDEKSFLDLTTNSAVENCVVHFFHSDFRRCAIVDSHLGKLCKKYFETKFAKLDVEKSNFLVTRLKIQMLPAIFCFKKGVVVDRIVGFEELGNTDDFPTMLLERRIAKSGVIELSENEDPSKKSIFGGSKSVVRQSQEDSSDEDDM</sequence>
<dbReference type="CDD" id="cd02989">
    <property type="entry name" value="Phd_like_TxnDC9"/>
    <property type="match status" value="1"/>
</dbReference>
<evidence type="ECO:0000313" key="4">
    <source>
        <dbReference type="EMBL" id="GFR81688.1"/>
    </source>
</evidence>
<dbReference type="InterPro" id="IPR013766">
    <property type="entry name" value="Thioredoxin_domain"/>
</dbReference>
<dbReference type="PANTHER" id="PTHR21148">
    <property type="entry name" value="THIOREDOXIN DOMAIN-CONTAINING PROTEIN 9"/>
    <property type="match status" value="1"/>
</dbReference>
<dbReference type="InterPro" id="IPR036249">
    <property type="entry name" value="Thioredoxin-like_sf"/>
</dbReference>
<name>A0AAV4G848_9GAST</name>
<reference evidence="4 5" key="1">
    <citation type="journal article" date="2021" name="Elife">
        <title>Chloroplast acquisition without the gene transfer in kleptoplastic sea slugs, Plakobranchus ocellatus.</title>
        <authorList>
            <person name="Maeda T."/>
            <person name="Takahashi S."/>
            <person name="Yoshida T."/>
            <person name="Shimamura S."/>
            <person name="Takaki Y."/>
            <person name="Nagai Y."/>
            <person name="Toyoda A."/>
            <person name="Suzuki Y."/>
            <person name="Arimoto A."/>
            <person name="Ishii H."/>
            <person name="Satoh N."/>
            <person name="Nishiyama T."/>
            <person name="Hasebe M."/>
            <person name="Maruyama T."/>
            <person name="Minagawa J."/>
            <person name="Obokata J."/>
            <person name="Shigenobu S."/>
        </authorList>
    </citation>
    <scope>NUCLEOTIDE SEQUENCE [LARGE SCALE GENOMIC DNA]</scope>
</reference>
<proteinExistence type="predicted"/>
<dbReference type="Proteomes" id="UP000762676">
    <property type="component" value="Unassembled WGS sequence"/>
</dbReference>